<dbReference type="PANTHER" id="PTHR11203:SF37">
    <property type="entry name" value="INTEGRATOR COMPLEX SUBUNIT 11"/>
    <property type="match status" value="1"/>
</dbReference>
<evidence type="ECO:0000259" key="2">
    <source>
        <dbReference type="SMART" id="SM00849"/>
    </source>
</evidence>
<dbReference type="eggNOG" id="COG1236">
    <property type="taxonomic scope" value="Bacteria"/>
</dbReference>
<dbReference type="InterPro" id="IPR001279">
    <property type="entry name" value="Metallo-B-lactamas"/>
</dbReference>
<evidence type="ECO:0000256" key="1">
    <source>
        <dbReference type="ARBA" id="ARBA00022801"/>
    </source>
</evidence>
<dbReference type="STRING" id="398199.SAMN05421804_104261"/>
<dbReference type="InterPro" id="IPR022712">
    <property type="entry name" value="Beta_Casp"/>
</dbReference>
<protein>
    <submittedName>
        <fullName evidence="4">Metallo-beta-lactamase family protein</fullName>
    </submittedName>
</protein>
<dbReference type="SMART" id="SM01027">
    <property type="entry name" value="Beta-Casp"/>
    <property type="match status" value="1"/>
</dbReference>
<evidence type="ECO:0000313" key="4">
    <source>
        <dbReference type="EMBL" id="SFN28940.1"/>
    </source>
</evidence>
<dbReference type="SUPFAM" id="SSF56281">
    <property type="entry name" value="Metallo-hydrolase/oxidoreductase"/>
    <property type="match status" value="1"/>
</dbReference>
<keyword evidence="5" id="KW-1185">Reference proteome</keyword>
<proteinExistence type="predicted"/>
<evidence type="ECO:0000259" key="3">
    <source>
        <dbReference type="SMART" id="SM01027"/>
    </source>
</evidence>
<dbReference type="Pfam" id="PF10996">
    <property type="entry name" value="Beta-Casp"/>
    <property type="match status" value="1"/>
</dbReference>
<feature type="domain" description="Metallo-beta-lactamase" evidence="2">
    <location>
        <begin position="13"/>
        <end position="232"/>
    </location>
</feature>
<reference evidence="4 5" key="1">
    <citation type="submission" date="2016-10" db="EMBL/GenBank/DDBJ databases">
        <authorList>
            <person name="de Groot N.N."/>
        </authorList>
    </citation>
    <scope>NUCLEOTIDE SEQUENCE [LARGE SCALE GENOMIC DNA]</scope>
    <source>
        <strain evidence="4 5">ML2</strain>
    </source>
</reference>
<dbReference type="CDD" id="cd16295">
    <property type="entry name" value="TTHA0252-CPSF-like_MBL-fold"/>
    <property type="match status" value="1"/>
</dbReference>
<dbReference type="Gene3D" id="3.40.50.10890">
    <property type="match status" value="1"/>
</dbReference>
<organism evidence="4 5">
    <name type="scientific">Proteiniclasticum ruminis</name>
    <dbReference type="NCBI Taxonomy" id="398199"/>
    <lineage>
        <taxon>Bacteria</taxon>
        <taxon>Bacillati</taxon>
        <taxon>Bacillota</taxon>
        <taxon>Clostridia</taxon>
        <taxon>Eubacteriales</taxon>
        <taxon>Clostridiaceae</taxon>
        <taxon>Proteiniclasticum</taxon>
    </lineage>
</organism>
<dbReference type="InterPro" id="IPR036866">
    <property type="entry name" value="RibonucZ/Hydroxyglut_hydro"/>
</dbReference>
<dbReference type="RefSeq" id="WP_074909060.1">
    <property type="nucleotide sequence ID" value="NZ_FOVK01000001.1"/>
</dbReference>
<dbReference type="SMART" id="SM00849">
    <property type="entry name" value="Lactamase_B"/>
    <property type="match status" value="1"/>
</dbReference>
<gene>
    <name evidence="4" type="ORF">SAMN04488695_101161</name>
</gene>
<dbReference type="Gene3D" id="3.60.15.10">
    <property type="entry name" value="Ribonuclease Z/Hydroxyacylglutathione hydrolase-like"/>
    <property type="match status" value="1"/>
</dbReference>
<feature type="domain" description="Beta-Casp" evidence="3">
    <location>
        <begin position="252"/>
        <end position="378"/>
    </location>
</feature>
<sequence>MRIEFSGAAGTVTGSSHLLRVKDKRILLDCGLYQGKDEKDKGNDVFAFIPSTIDYLILSHAHIDHSGRIPLLYKRGFRGKVFATPPAKALAEILLMDSAYIHEQDAEWENKKRQRKGLDPVEPLYTAKDAEGALTLFEAIDFNQRTVLFPGFEMQFLEAGHMLGAAITELFIQEEERKVKLVYTGDLGNQGIPLMKEPVEVDEADFLIMESTYGNRLHPDNKTEHEELISIINETYRKGGNVIIPSFAVGRTQELLYILNEFQEAGRLERGVKVYVDSPLASKSTQIFKEYSRYFDEESQERMRRGDHVLEFRNLFFTESVEDSMELNRTKKGCVIISASGMATAGRIRHHLKHNLWRSECSVVFVGYQAEGSLGRIIQDGAKTVNLFGEDIAVHAKVYSFSGLSGHADRRGLYNWVKAIRKGPKEIFLTHGDLSAATALKELLSGDGYNVRIAKDGDIVPIRDYVKLVPKIEETDLEKTAVATALSRLRKKEDLIKYIETVDFTKVDTDEILKDISNILKKQ</sequence>
<dbReference type="OrthoDB" id="9803916at2"/>
<dbReference type="PANTHER" id="PTHR11203">
    <property type="entry name" value="CLEAVAGE AND POLYADENYLATION SPECIFICITY FACTOR FAMILY MEMBER"/>
    <property type="match status" value="1"/>
</dbReference>
<dbReference type="AlphaFoldDB" id="A0A1I4XUM0"/>
<name>A0A1I4XUM0_9CLOT</name>
<dbReference type="GO" id="GO:0016787">
    <property type="term" value="F:hydrolase activity"/>
    <property type="evidence" value="ECO:0007669"/>
    <property type="project" value="UniProtKB-KW"/>
</dbReference>
<dbReference type="GO" id="GO:0004521">
    <property type="term" value="F:RNA endonuclease activity"/>
    <property type="evidence" value="ECO:0007669"/>
    <property type="project" value="TreeGrafter"/>
</dbReference>
<keyword evidence="1" id="KW-0378">Hydrolase</keyword>
<evidence type="ECO:0000313" key="5">
    <source>
        <dbReference type="Proteomes" id="UP000181899"/>
    </source>
</evidence>
<dbReference type="Pfam" id="PF16661">
    <property type="entry name" value="Lactamase_B_6"/>
    <property type="match status" value="1"/>
</dbReference>
<dbReference type="Proteomes" id="UP000181899">
    <property type="component" value="Unassembled WGS sequence"/>
</dbReference>
<dbReference type="InterPro" id="IPR050698">
    <property type="entry name" value="MBL"/>
</dbReference>
<accession>A0A1I4XUM0</accession>
<dbReference type="Pfam" id="PF07521">
    <property type="entry name" value="RMMBL"/>
    <property type="match status" value="1"/>
</dbReference>
<dbReference type="EMBL" id="FOVK01000001">
    <property type="protein sequence ID" value="SFN28940.1"/>
    <property type="molecule type" value="Genomic_DNA"/>
</dbReference>
<dbReference type="InterPro" id="IPR011108">
    <property type="entry name" value="RMMBL"/>
</dbReference>